<dbReference type="Pfam" id="PF10452">
    <property type="entry name" value="TCO89"/>
    <property type="match status" value="1"/>
</dbReference>
<sequence>MSAQSTPKKEYSNDSRPQISTPTISQFHCNSFVLPNNPRPASTGNIPRNTSTPSLNKKQANRLKTHNRSLSHNKSLTKLSTSTGATARPHLNRSKSTEVLLKSRQGGALKRNSRSLTKMTALQPMTKTTSSPTLPTHKSTTSLKNINSTCSIGLKSSARKGKAILQLNDDDADYEDVENLSNDEDTGENNAPVPERFDSQDTISTTHSQDEQNIPSLYEQINRILPEPTPASEEPPKFKDKLEVVEEGNTIDSKVNTSHPELGSSTKSSTDDFHRQTIFIVDHYYCHTMPSDEALNSTAISGISFKANPMELNNAAEPVTTSKNVSQNNSYQPDQTIFNNLQRTNNQYLMNKKQQQQQQQQKTQQKPQQKQQQVKPLSPAGTAINNGTNNFSDFLRTNNSTSSADSQYGHNIETRTQQRLWLQRESSLMDVTNLDANRMSNFSNLSLNNLMFSHNYNNQSQANIRDLQYSGSVPQQHQPLTPMTPATPGVGNNGSYPGSDVNGNQGLLNLVQGTLPHTVQTKIEFERLNREYLNVRRHANPMGESLKRLESYSGKELNVSKTRKGDKSTTDANASTFEEFSPTFHEKETEISNTLSKLWQDAIVSSSSSSAARPTQPATQHHPTNQRSINPRLASYNQNYNNSRQNQAPNTRAVKLAPIQTTDAA</sequence>
<feature type="compositionally biased region" description="Polar residues" evidence="1">
    <location>
        <begin position="39"/>
        <end position="58"/>
    </location>
</feature>
<dbReference type="GO" id="GO:0031929">
    <property type="term" value="P:TOR signaling"/>
    <property type="evidence" value="ECO:0007669"/>
    <property type="project" value="InterPro"/>
</dbReference>
<proteinExistence type="predicted"/>
<dbReference type="EMBL" id="JABWAD010000061">
    <property type="protein sequence ID" value="KAF6063268.1"/>
    <property type="molecule type" value="Genomic_DNA"/>
</dbReference>
<name>A0A8H6BTA7_CANAX</name>
<feature type="compositionally biased region" description="Polar residues" evidence="1">
    <location>
        <begin position="14"/>
        <end position="29"/>
    </location>
</feature>
<accession>A0A8H6BTA7</accession>
<dbReference type="InterPro" id="IPR018857">
    <property type="entry name" value="TORC1_cplx_su_TCO89"/>
</dbReference>
<feature type="compositionally biased region" description="Low complexity" evidence="1">
    <location>
        <begin position="352"/>
        <end position="373"/>
    </location>
</feature>
<dbReference type="PANTHER" id="PTHR22794:SF2">
    <property type="entry name" value="THAP DOMAIN-CONTAINING PROTEIN 11"/>
    <property type="match status" value="1"/>
</dbReference>
<dbReference type="GO" id="GO:0000329">
    <property type="term" value="C:fungal-type vacuole membrane"/>
    <property type="evidence" value="ECO:0007669"/>
    <property type="project" value="TreeGrafter"/>
</dbReference>
<feature type="region of interest" description="Disordered" evidence="1">
    <location>
        <begin position="557"/>
        <end position="585"/>
    </location>
</feature>
<dbReference type="PANTHER" id="PTHR22794">
    <property type="entry name" value="THAP DOMAIN PROTEIN 11"/>
    <property type="match status" value="1"/>
</dbReference>
<feature type="compositionally biased region" description="Polar residues" evidence="1">
    <location>
        <begin position="200"/>
        <end position="214"/>
    </location>
</feature>
<feature type="region of interest" description="Disordered" evidence="1">
    <location>
        <begin position="174"/>
        <end position="214"/>
    </location>
</feature>
<evidence type="ECO:0000313" key="2">
    <source>
        <dbReference type="EMBL" id="KAF6063268.1"/>
    </source>
</evidence>
<organism evidence="2 3">
    <name type="scientific">Candida albicans</name>
    <name type="common">Yeast</name>
    <dbReference type="NCBI Taxonomy" id="5476"/>
    <lineage>
        <taxon>Eukaryota</taxon>
        <taxon>Fungi</taxon>
        <taxon>Dikarya</taxon>
        <taxon>Ascomycota</taxon>
        <taxon>Saccharomycotina</taxon>
        <taxon>Pichiomycetes</taxon>
        <taxon>Debaryomycetaceae</taxon>
        <taxon>Candida/Lodderomyces clade</taxon>
        <taxon>Candida</taxon>
    </lineage>
</organism>
<feature type="compositionally biased region" description="Polar residues" evidence="1">
    <location>
        <begin position="72"/>
        <end position="85"/>
    </location>
</feature>
<feature type="region of interest" description="Disordered" evidence="1">
    <location>
        <begin position="350"/>
        <end position="411"/>
    </location>
</feature>
<feature type="compositionally biased region" description="Low complexity" evidence="1">
    <location>
        <begin position="635"/>
        <end position="647"/>
    </location>
</feature>
<evidence type="ECO:0000256" key="1">
    <source>
        <dbReference type="SAM" id="MobiDB-lite"/>
    </source>
</evidence>
<evidence type="ECO:0000313" key="3">
    <source>
        <dbReference type="Proteomes" id="UP000536275"/>
    </source>
</evidence>
<feature type="compositionally biased region" description="Acidic residues" evidence="1">
    <location>
        <begin position="174"/>
        <end position="187"/>
    </location>
</feature>
<feature type="compositionally biased region" description="Basic residues" evidence="1">
    <location>
        <begin position="59"/>
        <end position="71"/>
    </location>
</feature>
<feature type="compositionally biased region" description="Polar residues" evidence="1">
    <location>
        <begin position="383"/>
        <end position="411"/>
    </location>
</feature>
<reference evidence="2 3" key="1">
    <citation type="submission" date="2020-03" db="EMBL/GenBank/DDBJ databases">
        <title>FDA dAtabase for Regulatory Grade micrObial Sequences (FDA-ARGOS): Supporting development and validation of Infectious Disease Dx tests.</title>
        <authorList>
            <person name="Campos J."/>
            <person name="Goldberg B."/>
            <person name="Tallon L."/>
            <person name="Sadzewicz L."/>
            <person name="Vavikolanu K."/>
            <person name="Mehta A."/>
            <person name="Aluvathingal J."/>
            <person name="Nadendla S."/>
            <person name="Nandy P."/>
            <person name="Geyer C."/>
            <person name="Yan Y."/>
            <person name="Sichtig H."/>
        </authorList>
    </citation>
    <scope>NUCLEOTIDE SEQUENCE [LARGE SCALE GENOMIC DNA]</scope>
    <source>
        <strain evidence="2 3">FDAARGOS_656</strain>
    </source>
</reference>
<feature type="region of interest" description="Disordered" evidence="1">
    <location>
        <begin position="606"/>
        <end position="665"/>
    </location>
</feature>
<dbReference type="Proteomes" id="UP000536275">
    <property type="component" value="Unassembled WGS sequence"/>
</dbReference>
<feature type="region of interest" description="Disordered" evidence="1">
    <location>
        <begin position="1"/>
        <end position="110"/>
    </location>
</feature>
<gene>
    <name evidence="2" type="ORF">FOB64_006264</name>
</gene>
<comment type="caution">
    <text evidence="2">The sequence shown here is derived from an EMBL/GenBank/DDBJ whole genome shotgun (WGS) entry which is preliminary data.</text>
</comment>
<protein>
    <submittedName>
        <fullName evidence="2">TORC1 subunit TCO89 family protein</fullName>
    </submittedName>
</protein>
<dbReference type="GO" id="GO:0031931">
    <property type="term" value="C:TORC1 complex"/>
    <property type="evidence" value="ECO:0007669"/>
    <property type="project" value="InterPro"/>
</dbReference>
<dbReference type="AlphaFoldDB" id="A0A8H6BTA7"/>
<feature type="compositionally biased region" description="Polar residues" evidence="1">
    <location>
        <begin position="611"/>
        <end position="629"/>
    </location>
</feature>